<reference evidence="1" key="1">
    <citation type="submission" date="2021-01" db="EMBL/GenBank/DDBJ databases">
        <authorList>
            <consortium name="Genoscope - CEA"/>
            <person name="William W."/>
        </authorList>
    </citation>
    <scope>NUCLEOTIDE SEQUENCE</scope>
</reference>
<keyword evidence="2" id="KW-1185">Reference proteome</keyword>
<proteinExistence type="predicted"/>
<accession>A0A8S1TG05</accession>
<sequence>MFNKHFCGIVIKTGDIQIDQRENIYKEIMFQEVTQNINFDGRKIYLRIFDCIDVKYLDMIFCKNFRIFKDKDNINQIRIERNFVNSYEIVGNEECEIFCDTQVFKRMKTLQESKRKIDHYFTQ</sequence>
<protein>
    <submittedName>
        <fullName evidence="1">Uncharacterized protein</fullName>
    </submittedName>
</protein>
<dbReference type="AlphaFoldDB" id="A0A8S1TG05"/>
<dbReference type="Proteomes" id="UP000689195">
    <property type="component" value="Unassembled WGS sequence"/>
</dbReference>
<name>A0A8S1TG05_9CILI</name>
<dbReference type="EMBL" id="CAJJDO010000020">
    <property type="protein sequence ID" value="CAD8150146.1"/>
    <property type="molecule type" value="Genomic_DNA"/>
</dbReference>
<dbReference type="OrthoDB" id="10423776at2759"/>
<evidence type="ECO:0000313" key="1">
    <source>
        <dbReference type="EMBL" id="CAD8150146.1"/>
    </source>
</evidence>
<comment type="caution">
    <text evidence="1">The sequence shown here is derived from an EMBL/GenBank/DDBJ whole genome shotgun (WGS) entry which is preliminary data.</text>
</comment>
<evidence type="ECO:0000313" key="2">
    <source>
        <dbReference type="Proteomes" id="UP000689195"/>
    </source>
</evidence>
<gene>
    <name evidence="1" type="ORF">PPENT_87.1.T0200114</name>
</gene>
<organism evidence="1 2">
    <name type="scientific">Paramecium pentaurelia</name>
    <dbReference type="NCBI Taxonomy" id="43138"/>
    <lineage>
        <taxon>Eukaryota</taxon>
        <taxon>Sar</taxon>
        <taxon>Alveolata</taxon>
        <taxon>Ciliophora</taxon>
        <taxon>Intramacronucleata</taxon>
        <taxon>Oligohymenophorea</taxon>
        <taxon>Peniculida</taxon>
        <taxon>Parameciidae</taxon>
        <taxon>Paramecium</taxon>
    </lineage>
</organism>